<dbReference type="RefSeq" id="XP_022285587.1">
    <property type="nucleotide sequence ID" value="XM_022429375.1"/>
</dbReference>
<dbReference type="GeneID" id="33936616"/>
<accession>A0A219AQT0</accession>
<name>A0A219AQT0_METCM</name>
<comment type="caution">
    <text evidence="1">The sequence shown here is derived from an EMBL/GenBank/DDBJ whole genome shotgun (WGS) entry which is preliminary data.</text>
</comment>
<gene>
    <name evidence="1" type="ORF">VFPPC_17686</name>
</gene>
<dbReference type="Proteomes" id="UP000078397">
    <property type="component" value="Unassembled WGS sequence"/>
</dbReference>
<dbReference type="AlphaFoldDB" id="A0A219AQT0"/>
<organism evidence="1 2">
    <name type="scientific">Pochonia chlamydosporia 170</name>
    <dbReference type="NCBI Taxonomy" id="1380566"/>
    <lineage>
        <taxon>Eukaryota</taxon>
        <taxon>Fungi</taxon>
        <taxon>Dikarya</taxon>
        <taxon>Ascomycota</taxon>
        <taxon>Pezizomycotina</taxon>
        <taxon>Sordariomycetes</taxon>
        <taxon>Hypocreomycetidae</taxon>
        <taxon>Hypocreales</taxon>
        <taxon>Clavicipitaceae</taxon>
        <taxon>Pochonia</taxon>
    </lineage>
</organism>
<dbReference type="EMBL" id="LSBJ02000003">
    <property type="protein sequence ID" value="OWT43138.1"/>
    <property type="molecule type" value="Genomic_DNA"/>
</dbReference>
<dbReference type="KEGG" id="pchm:VFPPC_17686"/>
<reference evidence="1 2" key="1">
    <citation type="journal article" date="2016" name="PLoS Pathog.">
        <title>Biosynthesis of antibiotic leucinostatins in bio-control fungus Purpureocillium lilacinum and their inhibition on phytophthora revealed by genome mining.</title>
        <authorList>
            <person name="Wang G."/>
            <person name="Liu Z."/>
            <person name="Lin R."/>
            <person name="Li E."/>
            <person name="Mao Z."/>
            <person name="Ling J."/>
            <person name="Yang Y."/>
            <person name="Yin W.B."/>
            <person name="Xie B."/>
        </authorList>
    </citation>
    <scope>NUCLEOTIDE SEQUENCE [LARGE SCALE GENOMIC DNA]</scope>
    <source>
        <strain evidence="1">170</strain>
    </source>
</reference>
<protein>
    <submittedName>
        <fullName evidence="1">Uncharacterized protein</fullName>
    </submittedName>
</protein>
<keyword evidence="2" id="KW-1185">Reference proteome</keyword>
<sequence length="113" mass="12530">MVAEITVGGLFDGAYPESGIEGYEFKDQSGKTTGLNVRSTSQCQTARIKACRRYSCITGLVVVGTRQRLRSGTWMCGKETARHGMPWHQVCGVSSHRPDPVREVDMFLVERCC</sequence>
<evidence type="ECO:0000313" key="1">
    <source>
        <dbReference type="EMBL" id="OWT43138.1"/>
    </source>
</evidence>
<evidence type="ECO:0000313" key="2">
    <source>
        <dbReference type="Proteomes" id="UP000078397"/>
    </source>
</evidence>
<proteinExistence type="predicted"/>